<sequence>MTNTVARFEDILRTELMAMQNKLASHMSVVQLLCSKLDFVTGEMREQKKVVAGHNRRVAATGSGQNHDRCSNLHLVGLHEGSEKDDPMGYRRGSRVWQAKRLKELILQAARLHAPVKTSNGATVSFFADFSPVTTTRSAFAPIRKEMREAGILLYPATLNVILNQGDWMTGVAAHLVMIMALYERLGQRWRRVCSWAELGLSLFCSELRVTLETTGELMRNTGDHRRLWDRFLWAWLLFLDARFVDCVERKRRAVKSTPVVLEDPTPVVSGLVVAEDLTLVVSALVVLEDLTLVVSSPVVLEDLTQVVSALVVLEDPTLAVSTPVVLEDPTLVVSAPVVLENPTLVVYVPT</sequence>
<organism evidence="1 2">
    <name type="scientific">Cirrhinus molitorella</name>
    <name type="common">mud carp</name>
    <dbReference type="NCBI Taxonomy" id="172907"/>
    <lineage>
        <taxon>Eukaryota</taxon>
        <taxon>Metazoa</taxon>
        <taxon>Chordata</taxon>
        <taxon>Craniata</taxon>
        <taxon>Vertebrata</taxon>
        <taxon>Euteleostomi</taxon>
        <taxon>Actinopterygii</taxon>
        <taxon>Neopterygii</taxon>
        <taxon>Teleostei</taxon>
        <taxon>Ostariophysi</taxon>
        <taxon>Cypriniformes</taxon>
        <taxon>Cyprinidae</taxon>
        <taxon>Labeoninae</taxon>
        <taxon>Labeonini</taxon>
        <taxon>Cirrhinus</taxon>
    </lineage>
</organism>
<comment type="caution">
    <text evidence="1">The sequence shown here is derived from an EMBL/GenBank/DDBJ whole genome shotgun (WGS) entry which is preliminary data.</text>
</comment>
<dbReference type="Gene3D" id="3.30.250.20">
    <property type="entry name" value="L1 transposable element, C-terminal domain"/>
    <property type="match status" value="1"/>
</dbReference>
<dbReference type="InterPro" id="IPR042566">
    <property type="entry name" value="L1_C"/>
</dbReference>
<gene>
    <name evidence="1" type="ORF">QQF64_009568</name>
</gene>
<accession>A0ABR3M3W5</accession>
<reference evidence="1 2" key="1">
    <citation type="submission" date="2023-09" db="EMBL/GenBank/DDBJ databases">
        <authorList>
            <person name="Wang M."/>
        </authorList>
    </citation>
    <scope>NUCLEOTIDE SEQUENCE [LARGE SCALE GENOMIC DNA]</scope>
    <source>
        <strain evidence="1">GT-2023</strain>
        <tissue evidence="1">Liver</tissue>
    </source>
</reference>
<keyword evidence="2" id="KW-1185">Reference proteome</keyword>
<dbReference type="Proteomes" id="UP001558613">
    <property type="component" value="Unassembled WGS sequence"/>
</dbReference>
<evidence type="ECO:0000313" key="1">
    <source>
        <dbReference type="EMBL" id="KAL1258991.1"/>
    </source>
</evidence>
<proteinExistence type="predicted"/>
<dbReference type="EMBL" id="JAYMGO010000016">
    <property type="protein sequence ID" value="KAL1258991.1"/>
    <property type="molecule type" value="Genomic_DNA"/>
</dbReference>
<evidence type="ECO:0000313" key="2">
    <source>
        <dbReference type="Proteomes" id="UP001558613"/>
    </source>
</evidence>
<protein>
    <submittedName>
        <fullName evidence="1">Uncharacterized protein</fullName>
    </submittedName>
</protein>
<name>A0ABR3M3W5_9TELE</name>